<dbReference type="EMBL" id="AP022609">
    <property type="protein sequence ID" value="BBZ24388.1"/>
    <property type="molecule type" value="Genomic_DNA"/>
</dbReference>
<dbReference type="Gene3D" id="3.30.300.30">
    <property type="match status" value="1"/>
</dbReference>
<reference evidence="1 2" key="1">
    <citation type="journal article" date="2019" name="Emerg. Microbes Infect.">
        <title>Comprehensive subspecies identification of 175 nontuberculous mycobacteria species based on 7547 genomic profiles.</title>
        <authorList>
            <person name="Matsumoto Y."/>
            <person name="Kinjo T."/>
            <person name="Motooka D."/>
            <person name="Nabeya D."/>
            <person name="Jung N."/>
            <person name="Uechi K."/>
            <person name="Horii T."/>
            <person name="Iida T."/>
            <person name="Fujita J."/>
            <person name="Nakamura S."/>
        </authorList>
    </citation>
    <scope>NUCLEOTIDE SEQUENCE [LARGE SCALE GENOMIC DNA]</scope>
    <source>
        <strain evidence="1 2">JCM 13571</strain>
    </source>
</reference>
<dbReference type="Proteomes" id="UP000467260">
    <property type="component" value="Chromosome"/>
</dbReference>
<dbReference type="PANTHER" id="PTHR43767:SF1">
    <property type="entry name" value="NONRIBOSOMAL PEPTIDE SYNTHASE PES1 (EUROFUNG)-RELATED"/>
    <property type="match status" value="1"/>
</dbReference>
<dbReference type="Pfam" id="PF13193">
    <property type="entry name" value="AMP-binding_C"/>
    <property type="match status" value="1"/>
</dbReference>
<dbReference type="GO" id="GO:0016878">
    <property type="term" value="F:acid-thiol ligase activity"/>
    <property type="evidence" value="ECO:0007669"/>
    <property type="project" value="UniProtKB-ARBA"/>
</dbReference>
<dbReference type="OrthoDB" id="3443462at2"/>
<dbReference type="InterPro" id="IPR020845">
    <property type="entry name" value="AMP-binding_CS"/>
</dbReference>
<evidence type="ECO:0000313" key="2">
    <source>
        <dbReference type="Proteomes" id="UP000467260"/>
    </source>
</evidence>
<dbReference type="InterPro" id="IPR045851">
    <property type="entry name" value="AMP-bd_C_sf"/>
</dbReference>
<dbReference type="InterPro" id="IPR042099">
    <property type="entry name" value="ANL_N_sf"/>
</dbReference>
<protein>
    <submittedName>
        <fullName evidence="1">Acyl-CoA synthetase</fullName>
    </submittedName>
</protein>
<dbReference type="NCBIfam" id="NF005863">
    <property type="entry name" value="PRK07798.1"/>
    <property type="match status" value="1"/>
</dbReference>
<keyword evidence="2" id="KW-1185">Reference proteome</keyword>
<accession>A0A7I7X7S4</accession>
<dbReference type="PROSITE" id="PS00455">
    <property type="entry name" value="AMP_BINDING"/>
    <property type="match status" value="1"/>
</dbReference>
<dbReference type="AlphaFoldDB" id="A0A7I7X7S4"/>
<dbReference type="RefSeq" id="WP_085137323.1">
    <property type="nucleotide sequence ID" value="NZ_AP022609.1"/>
</dbReference>
<sequence length="545" mass="59127">MREWTLGAVLDAIAEVVPDRTMTICGDRRTTFAESAECTRRLANYLAGRGLGAWRERAELQDWECGQDRVALLMHNDRYPDMVIGCLKARTVPVNVNHYYTPAEAGDLFAYLRPRAVIYHACLEAKFAAVLRESGAELLIRIGDGGDTGGSDLPAVSLDDALALGDTDQARAPSPDDLLMICTGGTTGRPKGVLWRQSDVYVSSMTGDDHSCAAEIHQKVQHAGPPWFALSPLMHAAGMWTAFSAILSGQTVILNDTRTGFDPRTVLEIAAREKVGLMTMVGDAYAAPLVAELHRETYDLTSLHSIATGGAATNPLYQAELLRLLPQITLINGYGSSETGNLGFGRSQRDQRRDTFDLREGGSVVSDDRTRFLRPGDAEVGWAVRTGRIPLGYFDDADATRRTFGQIDGQRVVISGDRAGIEKDGTLRLFGRDALVVNTGGEKVFVEEVEDVLRAHPAVADALVVGRPSARWGEELVALVAAQPDSAVIGEQLDAHCRAALAGFKVPKAFLLVPQVRRLGNGKADYRWAKRQANEGVAMPVSERS</sequence>
<dbReference type="PANTHER" id="PTHR43767">
    <property type="entry name" value="LONG-CHAIN-FATTY-ACID--COA LIGASE"/>
    <property type="match status" value="1"/>
</dbReference>
<name>A0A7I7X7S4_9MYCO</name>
<dbReference type="KEGG" id="mhib:MHIB_28060"/>
<gene>
    <name evidence="1" type="ORF">MHIB_28060</name>
</gene>
<proteinExistence type="predicted"/>
<evidence type="ECO:0000313" key="1">
    <source>
        <dbReference type="EMBL" id="BBZ24388.1"/>
    </source>
</evidence>
<dbReference type="InterPro" id="IPR050237">
    <property type="entry name" value="ATP-dep_AMP-bd_enzyme"/>
</dbReference>
<dbReference type="Gene3D" id="3.40.50.12780">
    <property type="entry name" value="N-terminal domain of ligase-like"/>
    <property type="match status" value="1"/>
</dbReference>
<dbReference type="InterPro" id="IPR025110">
    <property type="entry name" value="AMP-bd_C"/>
</dbReference>
<dbReference type="InterPro" id="IPR000873">
    <property type="entry name" value="AMP-dep_synth/lig_dom"/>
</dbReference>
<dbReference type="Pfam" id="PF00501">
    <property type="entry name" value="AMP-binding"/>
    <property type="match status" value="1"/>
</dbReference>
<dbReference type="SUPFAM" id="SSF56801">
    <property type="entry name" value="Acetyl-CoA synthetase-like"/>
    <property type="match status" value="1"/>
</dbReference>
<organism evidence="1 2">
    <name type="scientific">Mycolicibacter hiberniae</name>
    <dbReference type="NCBI Taxonomy" id="29314"/>
    <lineage>
        <taxon>Bacteria</taxon>
        <taxon>Bacillati</taxon>
        <taxon>Actinomycetota</taxon>
        <taxon>Actinomycetes</taxon>
        <taxon>Mycobacteriales</taxon>
        <taxon>Mycobacteriaceae</taxon>
        <taxon>Mycolicibacter</taxon>
    </lineage>
</organism>